<dbReference type="EMBL" id="WMIF01000003">
    <property type="protein sequence ID" value="MTH33710.1"/>
    <property type="molecule type" value="Genomic_DNA"/>
</dbReference>
<feature type="domain" description="HTH araC/xylS-type" evidence="4">
    <location>
        <begin position="167"/>
        <end position="266"/>
    </location>
</feature>
<dbReference type="SUPFAM" id="SSF46689">
    <property type="entry name" value="Homeodomain-like"/>
    <property type="match status" value="1"/>
</dbReference>
<dbReference type="InterPro" id="IPR018060">
    <property type="entry name" value="HTH_AraC"/>
</dbReference>
<dbReference type="GO" id="GO:0043565">
    <property type="term" value="F:sequence-specific DNA binding"/>
    <property type="evidence" value="ECO:0007669"/>
    <property type="project" value="InterPro"/>
</dbReference>
<protein>
    <submittedName>
        <fullName evidence="5">Helix-turn-helix domain-containing protein</fullName>
    </submittedName>
</protein>
<dbReference type="GO" id="GO:0003700">
    <property type="term" value="F:DNA-binding transcription factor activity"/>
    <property type="evidence" value="ECO:0007669"/>
    <property type="project" value="InterPro"/>
</dbReference>
<accession>A0A844H2M0</accession>
<evidence type="ECO:0000256" key="2">
    <source>
        <dbReference type="ARBA" id="ARBA00023125"/>
    </source>
</evidence>
<dbReference type="InterPro" id="IPR003313">
    <property type="entry name" value="AraC-bd"/>
</dbReference>
<reference evidence="5 6" key="1">
    <citation type="submission" date="2019-11" db="EMBL/GenBank/DDBJ databases">
        <authorList>
            <person name="Dong K."/>
        </authorList>
    </citation>
    <scope>NUCLEOTIDE SEQUENCE [LARGE SCALE GENOMIC DNA]</scope>
    <source>
        <strain evidence="5 6">JCM 17370</strain>
    </source>
</reference>
<dbReference type="SMART" id="SM00342">
    <property type="entry name" value="HTH_ARAC"/>
    <property type="match status" value="1"/>
</dbReference>
<keyword evidence="3" id="KW-0804">Transcription</keyword>
<evidence type="ECO:0000256" key="1">
    <source>
        <dbReference type="ARBA" id="ARBA00023015"/>
    </source>
</evidence>
<evidence type="ECO:0000259" key="4">
    <source>
        <dbReference type="PROSITE" id="PS01124"/>
    </source>
</evidence>
<dbReference type="SUPFAM" id="SSF51215">
    <property type="entry name" value="Regulatory protein AraC"/>
    <property type="match status" value="1"/>
</dbReference>
<evidence type="ECO:0000313" key="6">
    <source>
        <dbReference type="Proteomes" id="UP000442533"/>
    </source>
</evidence>
<dbReference type="Gene3D" id="1.10.10.60">
    <property type="entry name" value="Homeodomain-like"/>
    <property type="match status" value="1"/>
</dbReference>
<dbReference type="Pfam" id="PF12833">
    <property type="entry name" value="HTH_18"/>
    <property type="match status" value="1"/>
</dbReference>
<comment type="caution">
    <text evidence="5">The sequence shown here is derived from an EMBL/GenBank/DDBJ whole genome shotgun (WGS) entry which is preliminary data.</text>
</comment>
<gene>
    <name evidence="5" type="ORF">GL279_03775</name>
</gene>
<dbReference type="RefSeq" id="WP_155063270.1">
    <property type="nucleotide sequence ID" value="NZ_WMIF01000003.1"/>
</dbReference>
<keyword evidence="6" id="KW-1185">Reference proteome</keyword>
<sequence>MPRNRYHHLGWLHGIELFEAAFSTQTFARHAHAGFAIGAITEGAGGYLCRGESMVLPAGSLSLMNPEEAHTGHAAAGRVRYDMLYASEEAVRAMLDLRKLRGFAEIAPQDRGRQLTRALAGLAACLNAAAPSRLAIEEAVHDVLAQAFAHYGGAGLRVPGREPAAIRALLERIAVGVAAGCDLGLSDLAAGVGLTPSYLIRSTRRATGLTPHGHVLRARVDHARRLLLAGTPAAEAAIAAGFCDQAHLIRQFRRHYGVTPGALIRH</sequence>
<keyword evidence="2" id="KW-0238">DNA-binding</keyword>
<dbReference type="PANTHER" id="PTHR46796:SF2">
    <property type="entry name" value="TRANSCRIPTIONAL REGULATORY PROTEIN"/>
    <property type="match status" value="1"/>
</dbReference>
<dbReference type="InterPro" id="IPR037923">
    <property type="entry name" value="HTH-like"/>
</dbReference>
<evidence type="ECO:0000256" key="3">
    <source>
        <dbReference type="ARBA" id="ARBA00023163"/>
    </source>
</evidence>
<keyword evidence="1" id="KW-0805">Transcription regulation</keyword>
<dbReference type="PROSITE" id="PS01124">
    <property type="entry name" value="HTH_ARAC_FAMILY_2"/>
    <property type="match status" value="1"/>
</dbReference>
<dbReference type="Pfam" id="PF02311">
    <property type="entry name" value="AraC_binding"/>
    <property type="match status" value="1"/>
</dbReference>
<proteinExistence type="predicted"/>
<dbReference type="OrthoDB" id="9793400at2"/>
<name>A0A844H2M0_9RHOB</name>
<evidence type="ECO:0000313" key="5">
    <source>
        <dbReference type="EMBL" id="MTH33710.1"/>
    </source>
</evidence>
<dbReference type="InterPro" id="IPR050204">
    <property type="entry name" value="AraC_XylS_family_regulators"/>
</dbReference>
<organism evidence="5 6">
    <name type="scientific">Paracoccus limosus</name>
    <dbReference type="NCBI Taxonomy" id="913252"/>
    <lineage>
        <taxon>Bacteria</taxon>
        <taxon>Pseudomonadati</taxon>
        <taxon>Pseudomonadota</taxon>
        <taxon>Alphaproteobacteria</taxon>
        <taxon>Rhodobacterales</taxon>
        <taxon>Paracoccaceae</taxon>
        <taxon>Paracoccus</taxon>
    </lineage>
</organism>
<dbReference type="PANTHER" id="PTHR46796">
    <property type="entry name" value="HTH-TYPE TRANSCRIPTIONAL ACTIVATOR RHAS-RELATED"/>
    <property type="match status" value="1"/>
</dbReference>
<dbReference type="InterPro" id="IPR009057">
    <property type="entry name" value="Homeodomain-like_sf"/>
</dbReference>
<dbReference type="AlphaFoldDB" id="A0A844H2M0"/>
<dbReference type="Proteomes" id="UP000442533">
    <property type="component" value="Unassembled WGS sequence"/>
</dbReference>